<gene>
    <name evidence="1" type="ordered locus">HPL003_21105</name>
</gene>
<dbReference type="eggNOG" id="COG1959">
    <property type="taxonomic scope" value="Bacteria"/>
</dbReference>
<dbReference type="InterPro" id="IPR036390">
    <property type="entry name" value="WH_DNA-bd_sf"/>
</dbReference>
<dbReference type="STRING" id="985665.HPL003_21105"/>
<dbReference type="InterPro" id="IPR036388">
    <property type="entry name" value="WH-like_DNA-bd_sf"/>
</dbReference>
<dbReference type="KEGG" id="pta:HPL003_21105"/>
<evidence type="ECO:0000313" key="2">
    <source>
        <dbReference type="Proteomes" id="UP000005876"/>
    </source>
</evidence>
<organism evidence="1 2">
    <name type="scientific">Paenibacillus terrae (strain HPL-003)</name>
    <dbReference type="NCBI Taxonomy" id="985665"/>
    <lineage>
        <taxon>Bacteria</taxon>
        <taxon>Bacillati</taxon>
        <taxon>Bacillota</taxon>
        <taxon>Bacilli</taxon>
        <taxon>Bacillales</taxon>
        <taxon>Paenibacillaceae</taxon>
        <taxon>Paenibacillus</taxon>
    </lineage>
</organism>
<evidence type="ECO:0000313" key="1">
    <source>
        <dbReference type="EMBL" id="AET60955.1"/>
    </source>
</evidence>
<reference evidence="1 2" key="3">
    <citation type="journal article" date="2012" name="J. Bacteriol.">
        <title>Genome Sequence of Paenibacillus terrae HPL-003, a Xylanase-Producing Bacterium Isolated from Soil Found in Forest Residue.</title>
        <authorList>
            <person name="Shin S.H."/>
            <person name="Kim S."/>
            <person name="Kim J.Y."/>
            <person name="Song H.Y."/>
            <person name="Cho S.J."/>
            <person name="Kim D.R."/>
            <person name="Lee K.I."/>
            <person name="Lim H.K."/>
            <person name="Park N.J."/>
            <person name="Hwang I.T."/>
            <person name="Yang K.S."/>
        </authorList>
    </citation>
    <scope>NUCLEOTIDE SEQUENCE [LARGE SCALE GENOMIC DNA]</scope>
    <source>
        <strain evidence="1 2">HPL-003</strain>
    </source>
</reference>
<accession>G7VP78</accession>
<proteinExistence type="predicted"/>
<name>G7VP78_PAETH</name>
<dbReference type="AlphaFoldDB" id="G7VP78"/>
<dbReference type="HOGENOM" id="CLU_2881638_0_0_9"/>
<dbReference type="SUPFAM" id="SSF46785">
    <property type="entry name" value="Winged helix' DNA-binding domain"/>
    <property type="match status" value="1"/>
</dbReference>
<protein>
    <submittedName>
        <fullName evidence="1">BadM/Rrf2 family transcriptional regulator</fullName>
    </submittedName>
</protein>
<dbReference type="Proteomes" id="UP000005876">
    <property type="component" value="Chromosome"/>
</dbReference>
<sequence>MKISSRFSMAVHINSLLATAKNVHCTSEWFTDIVGTNPVNIRKILVQLKKAGLAGVRASIGDTFLLIGLDC</sequence>
<dbReference type="Gene3D" id="1.10.10.10">
    <property type="entry name" value="Winged helix-like DNA-binding domain superfamily/Winged helix DNA-binding domain"/>
    <property type="match status" value="1"/>
</dbReference>
<dbReference type="EMBL" id="CP003107">
    <property type="protein sequence ID" value="AET60955.1"/>
    <property type="molecule type" value="Genomic_DNA"/>
</dbReference>
<reference evidence="2" key="1">
    <citation type="submission" date="2011-11" db="EMBL/GenBank/DDBJ databases">
        <title>Complete sequence of Paenibacillus terrae HPL-003.</title>
        <authorList>
            <person name="Shin S.H."/>
            <person name="Kim S."/>
            <person name="Kim J.Y."/>
        </authorList>
    </citation>
    <scope>NUCLEOTIDE SEQUENCE [LARGE SCALE GENOMIC DNA]</scope>
    <source>
        <strain evidence="2">HPL-003</strain>
    </source>
</reference>
<reference key="2">
    <citation type="submission" date="2011-11" db="EMBL/GenBank/DDBJ databases">
        <authorList>
            <person name="Shin S.H."/>
            <person name="Kim S."/>
            <person name="Kim J.Y."/>
        </authorList>
    </citation>
    <scope>NUCLEOTIDE SEQUENCE</scope>
    <source>
        <strain>HPL-003</strain>
    </source>
</reference>